<protein>
    <submittedName>
        <fullName evidence="1">LamG domain-containing protein</fullName>
    </submittedName>
</protein>
<accession>A0AAP9SWB4</accession>
<dbReference type="SUPFAM" id="SSF49899">
    <property type="entry name" value="Concanavalin A-like lectins/glucanases"/>
    <property type="match status" value="1"/>
</dbReference>
<reference evidence="1 2" key="1">
    <citation type="submission" date="2020-05" db="EMBL/GenBank/DDBJ databases">
        <title>FDA dAtabase for Regulatory Grade micrObial Sequences (FDA-ARGOS): Supporting development and validation of Infectious Disease Dx tests.</title>
        <authorList>
            <person name="Bojja K."/>
            <person name="Kessler A."/>
            <person name="Tallon L."/>
            <person name="Sadzewicz L."/>
            <person name="Zhao X."/>
            <person name="Vavikolanu K."/>
            <person name="Mehta A."/>
            <person name="Aluvathingal J."/>
            <person name="Nadendla S."/>
            <person name="Myers T."/>
            <person name="Yan Y."/>
            <person name="Sichtig H."/>
        </authorList>
    </citation>
    <scope>NUCLEOTIDE SEQUENCE [LARGE SCALE GENOMIC DNA]</scope>
    <source>
        <strain evidence="1 2">FDAARGOS_763</strain>
    </source>
</reference>
<dbReference type="Proteomes" id="UP000501467">
    <property type="component" value="Chromosome"/>
</dbReference>
<dbReference type="Gene3D" id="2.60.120.200">
    <property type="match status" value="1"/>
</dbReference>
<dbReference type="GO" id="GO:0004553">
    <property type="term" value="F:hydrolase activity, hydrolyzing O-glycosyl compounds"/>
    <property type="evidence" value="ECO:0007669"/>
    <property type="project" value="UniProtKB-ARBA"/>
</dbReference>
<dbReference type="Pfam" id="PF13385">
    <property type="entry name" value="Laminin_G_3"/>
    <property type="match status" value="1"/>
</dbReference>
<organism evidence="1 2">
    <name type="scientific">Bacteroides fragilis</name>
    <dbReference type="NCBI Taxonomy" id="817"/>
    <lineage>
        <taxon>Bacteria</taxon>
        <taxon>Pseudomonadati</taxon>
        <taxon>Bacteroidota</taxon>
        <taxon>Bacteroidia</taxon>
        <taxon>Bacteroidales</taxon>
        <taxon>Bacteroidaceae</taxon>
        <taxon>Bacteroides</taxon>
    </lineage>
</organism>
<gene>
    <name evidence="1" type="ORF">FOC69_13290</name>
</gene>
<evidence type="ECO:0000313" key="1">
    <source>
        <dbReference type="EMBL" id="QKH85291.1"/>
    </source>
</evidence>
<proteinExistence type="predicted"/>
<dbReference type="InterPro" id="IPR013320">
    <property type="entry name" value="ConA-like_dom_sf"/>
</dbReference>
<dbReference type="GO" id="GO:0005975">
    <property type="term" value="P:carbohydrate metabolic process"/>
    <property type="evidence" value="ECO:0007669"/>
    <property type="project" value="UniProtKB-ARBA"/>
</dbReference>
<name>A0AAP9SWB4_BACFG</name>
<dbReference type="EMBL" id="CP054003">
    <property type="protein sequence ID" value="QKH85291.1"/>
    <property type="molecule type" value="Genomic_DNA"/>
</dbReference>
<evidence type="ECO:0000313" key="2">
    <source>
        <dbReference type="Proteomes" id="UP000501467"/>
    </source>
</evidence>
<dbReference type="RefSeq" id="WP_139018701.1">
    <property type="nucleotide sequence ID" value="NZ_CP054003.1"/>
</dbReference>
<sequence length="411" mass="45931">MKNIKKLTKMANTKNVILNLPFDESDGSLIAYDYSANRADGIVSGAKFVSGKIGNAIQFSGKDTCKISKNVLNLSGEFSILCWVNPMSIEAGSPSKVIWLLAFDGVDQYSEIPIELSCGNWVSVAMTKRGAQYNFYVNTALVKTINRSGTLLGVSLNQDYFGGEYGKGCVDDMKLYNIALSQEDLIEEMSNVKQLTYYIDGVDLKEYGVYVSGSDGLTDRPKMKSPMSVSWDNYHGTCVDLNHKFYESREITLSCFIKAVEGKGDFASKVNRFFQIFDKAGTHRLMVDIHPTKPLVYEVYSEDAIAIKKTWDDSLMIGTFTLKLKEPSPVKKVLKFIRVGESTQNCSIKITTTKLVDIYWGDGEVQTDIYGEDLVVNHTFKSNGDYYIIVAGCIDEIEKFETNAIVVWNKL</sequence>
<dbReference type="AlphaFoldDB" id="A0AAP9SWB4"/>